<dbReference type="EMBL" id="BLKC01000018">
    <property type="protein sequence ID" value="GFF32205.1"/>
    <property type="molecule type" value="Genomic_DNA"/>
</dbReference>
<comment type="caution">
    <text evidence="1">The sequence shown here is derived from an EMBL/GenBank/DDBJ whole genome shotgun (WGS) entry which is preliminary data.</text>
</comment>
<reference evidence="1 2" key="1">
    <citation type="submission" date="2020-01" db="EMBL/GenBank/DDBJ databases">
        <title>Draft genome sequence of Aspergillus udagawae IFM 46972.</title>
        <authorList>
            <person name="Takahashi H."/>
            <person name="Yaguchi T."/>
        </authorList>
    </citation>
    <scope>NUCLEOTIDE SEQUENCE [LARGE SCALE GENOMIC DNA]</scope>
    <source>
        <strain evidence="1 2">IFM 46972</strain>
    </source>
</reference>
<dbReference type="AlphaFoldDB" id="A0A8H3NE63"/>
<protein>
    <recommendedName>
        <fullName evidence="3">VOC domain-containing protein</fullName>
    </recommendedName>
</protein>
<dbReference type="SUPFAM" id="SSF54593">
    <property type="entry name" value="Glyoxalase/Bleomycin resistance protein/Dihydroxybiphenyl dioxygenase"/>
    <property type="match status" value="1"/>
</dbReference>
<gene>
    <name evidence="1" type="ORF">IFM46972_03467</name>
</gene>
<accession>A0A8H3NE63</accession>
<dbReference type="Gene3D" id="3.10.180.10">
    <property type="entry name" value="2,3-Dihydroxybiphenyl 1,2-Dioxygenase, domain 1"/>
    <property type="match status" value="1"/>
</dbReference>
<proteinExistence type="predicted"/>
<name>A0A8H3NE63_9EURO</name>
<evidence type="ECO:0000313" key="1">
    <source>
        <dbReference type="EMBL" id="GFF32205.1"/>
    </source>
</evidence>
<evidence type="ECO:0008006" key="3">
    <source>
        <dbReference type="Google" id="ProtNLM"/>
    </source>
</evidence>
<organism evidence="1 2">
    <name type="scientific">Aspergillus udagawae</name>
    <dbReference type="NCBI Taxonomy" id="91492"/>
    <lineage>
        <taxon>Eukaryota</taxon>
        <taxon>Fungi</taxon>
        <taxon>Dikarya</taxon>
        <taxon>Ascomycota</taxon>
        <taxon>Pezizomycotina</taxon>
        <taxon>Eurotiomycetes</taxon>
        <taxon>Eurotiomycetidae</taxon>
        <taxon>Eurotiales</taxon>
        <taxon>Aspergillaceae</taxon>
        <taxon>Aspergillus</taxon>
        <taxon>Aspergillus subgen. Fumigati</taxon>
    </lineage>
</organism>
<dbReference type="InterPro" id="IPR029068">
    <property type="entry name" value="Glyas_Bleomycin-R_OHBP_Dase"/>
</dbReference>
<evidence type="ECO:0000313" key="2">
    <source>
        <dbReference type="Proteomes" id="UP000465221"/>
    </source>
</evidence>
<dbReference type="PANTHER" id="PTHR33993">
    <property type="entry name" value="GLYOXALASE-RELATED"/>
    <property type="match status" value="1"/>
</dbReference>
<sequence>MHRVVYPLRNVQSYLQVKTLIVHPRRAYMTTQTLNTQPKQPWHPPPEGSPCFVEIPAQNVEELKTFYASLFPSWEWKPAHGEATEDGNQMRHFKFCEPKGLAGAIVKMAQDGPGIEQLRAHGVTVYYIVDSFERMEKRVNELGGSVIQAKTTESSYGSLMKFCDPEGNKFGCYEVRH</sequence>
<dbReference type="InterPro" id="IPR052164">
    <property type="entry name" value="Anthracycline_SecMetBiosynth"/>
</dbReference>
<dbReference type="Proteomes" id="UP000465221">
    <property type="component" value="Unassembled WGS sequence"/>
</dbReference>